<sequence length="64" mass="7097">MTREQMNGEREKPEPQKLVTPYVQKAGNYDAVVHIEGSLGQVAVSTCYSPRRAIDAVHVSPVEE</sequence>
<gene>
    <name evidence="1" type="ORF">chiPu_0025592</name>
</gene>
<dbReference type="EMBL" id="BEZZ01061645">
    <property type="protein sequence ID" value="GCC41737.1"/>
    <property type="molecule type" value="Genomic_DNA"/>
</dbReference>
<proteinExistence type="predicted"/>
<accession>A0A401TGF8</accession>
<evidence type="ECO:0000313" key="1">
    <source>
        <dbReference type="EMBL" id="GCC41737.1"/>
    </source>
</evidence>
<keyword evidence="2" id="KW-1185">Reference proteome</keyword>
<organism evidence="1 2">
    <name type="scientific">Chiloscyllium punctatum</name>
    <name type="common">Brownbanded bambooshark</name>
    <name type="synonym">Hemiscyllium punctatum</name>
    <dbReference type="NCBI Taxonomy" id="137246"/>
    <lineage>
        <taxon>Eukaryota</taxon>
        <taxon>Metazoa</taxon>
        <taxon>Chordata</taxon>
        <taxon>Craniata</taxon>
        <taxon>Vertebrata</taxon>
        <taxon>Chondrichthyes</taxon>
        <taxon>Elasmobranchii</taxon>
        <taxon>Galeomorphii</taxon>
        <taxon>Galeoidea</taxon>
        <taxon>Orectolobiformes</taxon>
        <taxon>Hemiscylliidae</taxon>
        <taxon>Chiloscyllium</taxon>
    </lineage>
</organism>
<comment type="caution">
    <text evidence="1">The sequence shown here is derived from an EMBL/GenBank/DDBJ whole genome shotgun (WGS) entry which is preliminary data.</text>
</comment>
<dbReference type="STRING" id="137246.A0A401TGF8"/>
<evidence type="ECO:0000313" key="2">
    <source>
        <dbReference type="Proteomes" id="UP000287033"/>
    </source>
</evidence>
<dbReference type="Proteomes" id="UP000287033">
    <property type="component" value="Unassembled WGS sequence"/>
</dbReference>
<dbReference type="OrthoDB" id="8251691at2759"/>
<name>A0A401TGF8_CHIPU</name>
<dbReference type="AlphaFoldDB" id="A0A401TGF8"/>
<protein>
    <submittedName>
        <fullName evidence="1">Uncharacterized protein</fullName>
    </submittedName>
</protein>
<feature type="non-terminal residue" evidence="1">
    <location>
        <position position="64"/>
    </location>
</feature>
<reference evidence="1 2" key="1">
    <citation type="journal article" date="2018" name="Nat. Ecol. Evol.">
        <title>Shark genomes provide insights into elasmobranch evolution and the origin of vertebrates.</title>
        <authorList>
            <person name="Hara Y"/>
            <person name="Yamaguchi K"/>
            <person name="Onimaru K"/>
            <person name="Kadota M"/>
            <person name="Koyanagi M"/>
            <person name="Keeley SD"/>
            <person name="Tatsumi K"/>
            <person name="Tanaka K"/>
            <person name="Motone F"/>
            <person name="Kageyama Y"/>
            <person name="Nozu R"/>
            <person name="Adachi N"/>
            <person name="Nishimura O"/>
            <person name="Nakagawa R"/>
            <person name="Tanegashima C"/>
            <person name="Kiyatake I"/>
            <person name="Matsumoto R"/>
            <person name="Murakumo K"/>
            <person name="Nishida K"/>
            <person name="Terakita A"/>
            <person name="Kuratani S"/>
            <person name="Sato K"/>
            <person name="Hyodo S Kuraku.S."/>
        </authorList>
    </citation>
    <scope>NUCLEOTIDE SEQUENCE [LARGE SCALE GENOMIC DNA]</scope>
</reference>